<evidence type="ECO:0000259" key="4">
    <source>
        <dbReference type="PROSITE" id="PS50893"/>
    </source>
</evidence>
<keyword evidence="6" id="KW-1185">Reference proteome</keyword>
<accession>A0AB72Z5N6</accession>
<dbReference type="AlphaFoldDB" id="A0AB72Z5N6"/>
<dbReference type="GO" id="GO:0016887">
    <property type="term" value="F:ATP hydrolysis activity"/>
    <property type="evidence" value="ECO:0007669"/>
    <property type="project" value="InterPro"/>
</dbReference>
<evidence type="ECO:0000256" key="2">
    <source>
        <dbReference type="ARBA" id="ARBA00022840"/>
    </source>
</evidence>
<feature type="coiled-coil region" evidence="3">
    <location>
        <begin position="91"/>
        <end position="118"/>
    </location>
</feature>
<dbReference type="SUPFAM" id="SSF52540">
    <property type="entry name" value="P-loop containing nucleoside triphosphate hydrolases"/>
    <property type="match status" value="2"/>
</dbReference>
<feature type="domain" description="ABC transporter" evidence="4">
    <location>
        <begin position="335"/>
        <end position="540"/>
    </location>
</feature>
<sequence>MEDKMTIVAMNDVVKSFTGDIILEKVSLQLEEGERVGLIGRNGEGKSTILKILKGTEGVDSGIVTSKKGAKIGLLEQLSTVDPNIIVEQYLRTSFGELEDLEKELRALEEEMATNSSEKLMNRYGDKMALFGELGGYEMDANLSKVVNGLGIGALLPQKWGDLSGGEKTKAALAHLLLQKTDLLLLDEPTNHLDLMAVEWLTTFLQHYAGTVLVVSHDRYFLDEVVQKMVELENRELIVYHTNFSGYLKEREERLLREFQDYKDQQKKIKKMQQAIKRLRQWAMQANPPNDAMFRRAKNMERALERMEKVKRPVLTQKQMQLQFDEASRSGQDVVVMENLNKSFGEKEIVQGVSLQIRQGERVAIIGENGAGKSTLLKIIEGKVEPDNGMVKVGASVKIASLSQQMEELNEEMTVLEAFRDKVAVTEGEARQMLAGFMFYGEMVFRKVANISGGERMRLRLAQFINMPVNTLILDEPTNHLDIASREVLEEAIRTFTGTIITVSHDRYFIDQLCSKVIWLENKQLTVYEGNYSYAISKRG</sequence>
<organism evidence="5 6">
    <name type="scientific">Listeria innocua ATCC 33091</name>
    <dbReference type="NCBI Taxonomy" id="1002366"/>
    <lineage>
        <taxon>Bacteria</taxon>
        <taxon>Bacillati</taxon>
        <taxon>Bacillota</taxon>
        <taxon>Bacilli</taxon>
        <taxon>Bacillales</taxon>
        <taxon>Listeriaceae</taxon>
        <taxon>Listeria</taxon>
    </lineage>
</organism>
<dbReference type="NCBIfam" id="NF000355">
    <property type="entry name" value="ribo_prot_ABC_F"/>
    <property type="match status" value="1"/>
</dbReference>
<evidence type="ECO:0000256" key="1">
    <source>
        <dbReference type="ARBA" id="ARBA00022741"/>
    </source>
</evidence>
<dbReference type="InterPro" id="IPR017871">
    <property type="entry name" value="ABC_transporter-like_CS"/>
</dbReference>
<proteinExistence type="predicted"/>
<dbReference type="Gene3D" id="3.40.50.300">
    <property type="entry name" value="P-loop containing nucleotide triphosphate hydrolases"/>
    <property type="match status" value="2"/>
</dbReference>
<feature type="coiled-coil region" evidence="3">
    <location>
        <begin position="262"/>
        <end position="310"/>
    </location>
</feature>
<feature type="domain" description="ABC transporter" evidence="4">
    <location>
        <begin position="8"/>
        <end position="259"/>
    </location>
</feature>
<dbReference type="PANTHER" id="PTHR42855:SF2">
    <property type="entry name" value="DRUG RESISTANCE ABC TRANSPORTER,ATP-BINDING PROTEIN"/>
    <property type="match status" value="1"/>
</dbReference>
<dbReference type="CDD" id="cd03221">
    <property type="entry name" value="ABCF_EF-3"/>
    <property type="match status" value="2"/>
</dbReference>
<dbReference type="GO" id="GO:0005524">
    <property type="term" value="F:ATP binding"/>
    <property type="evidence" value="ECO:0007669"/>
    <property type="project" value="UniProtKB-KW"/>
</dbReference>
<protein>
    <submittedName>
        <fullName evidence="5">ABC transporter, ATP-binding protein</fullName>
    </submittedName>
</protein>
<feature type="coiled-coil region" evidence="3">
    <location>
        <begin position="392"/>
        <end position="419"/>
    </location>
</feature>
<dbReference type="Pfam" id="PF12848">
    <property type="entry name" value="ABC_tran_Xtn"/>
    <property type="match status" value="1"/>
</dbReference>
<dbReference type="InterPro" id="IPR003439">
    <property type="entry name" value="ABC_transporter-like_ATP-bd"/>
</dbReference>
<dbReference type="FunFam" id="3.40.50.300:FF:001807">
    <property type="entry name" value="ABC transporter ATP-binding protein"/>
    <property type="match status" value="1"/>
</dbReference>
<dbReference type="InterPro" id="IPR032781">
    <property type="entry name" value="ABC_tran_Xtn"/>
</dbReference>
<dbReference type="InterPro" id="IPR051309">
    <property type="entry name" value="ABCF_ATPase"/>
</dbReference>
<keyword evidence="2 5" id="KW-0067">ATP-binding</keyword>
<dbReference type="FunFam" id="3.40.50.300:FF:000011">
    <property type="entry name" value="Putative ABC transporter ATP-binding component"/>
    <property type="match status" value="1"/>
</dbReference>
<gene>
    <name evidence="5" type="ORF">HMPREF0557_02807</name>
</gene>
<evidence type="ECO:0000256" key="3">
    <source>
        <dbReference type="SAM" id="Coils"/>
    </source>
</evidence>
<dbReference type="PROSITE" id="PS50893">
    <property type="entry name" value="ABC_TRANSPORTER_2"/>
    <property type="match status" value="2"/>
</dbReference>
<dbReference type="InterPro" id="IPR003593">
    <property type="entry name" value="AAA+_ATPase"/>
</dbReference>
<dbReference type="Proteomes" id="UP000003597">
    <property type="component" value="Unassembled WGS sequence"/>
</dbReference>
<evidence type="ECO:0000313" key="5">
    <source>
        <dbReference type="EMBL" id="EHN60207.1"/>
    </source>
</evidence>
<dbReference type="PROSITE" id="PS00211">
    <property type="entry name" value="ABC_TRANSPORTER_1"/>
    <property type="match status" value="1"/>
</dbReference>
<dbReference type="SMART" id="SM00382">
    <property type="entry name" value="AAA"/>
    <property type="match status" value="2"/>
</dbReference>
<dbReference type="PANTHER" id="PTHR42855">
    <property type="entry name" value="ABC TRANSPORTER ATP-BINDING SUBUNIT"/>
    <property type="match status" value="1"/>
</dbReference>
<name>A0AB72Z5N6_LISIO</name>
<reference evidence="5 6" key="1">
    <citation type="submission" date="2011-08" db="EMBL/GenBank/DDBJ databases">
        <authorList>
            <person name="Weinstock G."/>
            <person name="Sodergren E."/>
            <person name="Clifton S."/>
            <person name="Fulton L."/>
            <person name="Fulton B."/>
            <person name="Courtney L."/>
            <person name="Fronick C."/>
            <person name="Harrison M."/>
            <person name="Strong C."/>
            <person name="Farmer C."/>
            <person name="Delahaunty K."/>
            <person name="Markovic C."/>
            <person name="Hall O."/>
            <person name="Minx P."/>
            <person name="Tomlinson C."/>
            <person name="Mitreva M."/>
            <person name="Hou S."/>
            <person name="Chen J."/>
            <person name="Wollam A."/>
            <person name="Pepin K.H."/>
            <person name="Johnson M."/>
            <person name="Bhonagiri V."/>
            <person name="Zhang X."/>
            <person name="Suruliraj S."/>
            <person name="Warren W."/>
            <person name="Chinwalla A."/>
            <person name="Mardis E.R."/>
            <person name="Wilson R.K."/>
        </authorList>
    </citation>
    <scope>NUCLEOTIDE SEQUENCE [LARGE SCALE GENOMIC DNA]</scope>
    <source>
        <strain evidence="5 6">ATCC 33091</strain>
    </source>
</reference>
<keyword evidence="3" id="KW-0175">Coiled coil</keyword>
<evidence type="ECO:0000313" key="6">
    <source>
        <dbReference type="Proteomes" id="UP000003597"/>
    </source>
</evidence>
<dbReference type="InterPro" id="IPR027417">
    <property type="entry name" value="P-loop_NTPase"/>
</dbReference>
<dbReference type="EMBL" id="AGCN01000042">
    <property type="protein sequence ID" value="EHN60207.1"/>
    <property type="molecule type" value="Genomic_DNA"/>
</dbReference>
<comment type="caution">
    <text evidence="5">The sequence shown here is derived from an EMBL/GenBank/DDBJ whole genome shotgun (WGS) entry which is preliminary data.</text>
</comment>
<keyword evidence="1" id="KW-0547">Nucleotide-binding</keyword>
<dbReference type="Pfam" id="PF00005">
    <property type="entry name" value="ABC_tran"/>
    <property type="match status" value="2"/>
</dbReference>